<sequence length="233" mass="26066">MSGDIKLRQEMPADGMDATPDPSQTDAETTVEAAAAPKPKGRPRQDDSARRAIILEEAYGCFIENGYLATTTDLVAARCRMSKQTLYRLFSSKEALFAEVVGRHRQLMIDLPRPEGEDLPFFEALERIFYIGIDEATDARRRGFVRAVMRDATHVPGLFEDFLRQSVGRVRLDLADWLAEQNRLGRARIEKPLSAAHMLMDLSFSPVPPLAEEGSRSEHLHYCLSVFARGVAA</sequence>
<dbReference type="InterPro" id="IPR009057">
    <property type="entry name" value="Homeodomain-like_sf"/>
</dbReference>
<feature type="domain" description="HTH tetR-type" evidence="4">
    <location>
        <begin position="48"/>
        <end position="108"/>
    </location>
</feature>
<dbReference type="PANTHER" id="PTHR30055">
    <property type="entry name" value="HTH-TYPE TRANSCRIPTIONAL REGULATOR RUTR"/>
    <property type="match status" value="1"/>
</dbReference>
<comment type="caution">
    <text evidence="5">The sequence shown here is derived from an EMBL/GenBank/DDBJ whole genome shotgun (WGS) entry which is preliminary data.</text>
</comment>
<gene>
    <name evidence="5" type="ORF">GGQ71_001531</name>
</gene>
<keyword evidence="1 2" id="KW-0238">DNA-binding</keyword>
<evidence type="ECO:0000313" key="6">
    <source>
        <dbReference type="Proteomes" id="UP000544107"/>
    </source>
</evidence>
<dbReference type="PROSITE" id="PS50977">
    <property type="entry name" value="HTH_TETR_2"/>
    <property type="match status" value="1"/>
</dbReference>
<dbReference type="GO" id="GO:0000976">
    <property type="term" value="F:transcription cis-regulatory region binding"/>
    <property type="evidence" value="ECO:0007669"/>
    <property type="project" value="TreeGrafter"/>
</dbReference>
<evidence type="ECO:0000259" key="4">
    <source>
        <dbReference type="PROSITE" id="PS50977"/>
    </source>
</evidence>
<dbReference type="Proteomes" id="UP000544107">
    <property type="component" value="Unassembled WGS sequence"/>
</dbReference>
<protein>
    <submittedName>
        <fullName evidence="5">AcrR family transcriptional regulator</fullName>
    </submittedName>
</protein>
<feature type="compositionally biased region" description="Low complexity" evidence="3">
    <location>
        <begin position="27"/>
        <end position="38"/>
    </location>
</feature>
<dbReference type="PRINTS" id="PR00455">
    <property type="entry name" value="HTHTETR"/>
</dbReference>
<evidence type="ECO:0000256" key="1">
    <source>
        <dbReference type="ARBA" id="ARBA00023125"/>
    </source>
</evidence>
<dbReference type="Pfam" id="PF00440">
    <property type="entry name" value="TetR_N"/>
    <property type="match status" value="1"/>
</dbReference>
<dbReference type="RefSeq" id="WP_162843916.1">
    <property type="nucleotide sequence ID" value="NZ_JACIED010000002.1"/>
</dbReference>
<dbReference type="InterPro" id="IPR001647">
    <property type="entry name" value="HTH_TetR"/>
</dbReference>
<feature type="DNA-binding region" description="H-T-H motif" evidence="2">
    <location>
        <begin position="71"/>
        <end position="90"/>
    </location>
</feature>
<feature type="region of interest" description="Disordered" evidence="3">
    <location>
        <begin position="1"/>
        <end position="47"/>
    </location>
</feature>
<feature type="compositionally biased region" description="Basic and acidic residues" evidence="3">
    <location>
        <begin position="1"/>
        <end position="11"/>
    </location>
</feature>
<evidence type="ECO:0000256" key="2">
    <source>
        <dbReference type="PROSITE-ProRule" id="PRU00335"/>
    </source>
</evidence>
<dbReference type="Pfam" id="PF14246">
    <property type="entry name" value="TetR_C_7"/>
    <property type="match status" value="1"/>
</dbReference>
<accession>A0A7W6HL82</accession>
<proteinExistence type="predicted"/>
<dbReference type="InterPro" id="IPR039536">
    <property type="entry name" value="TetR_C_Proteobacteria"/>
</dbReference>
<dbReference type="EMBL" id="JACIED010000002">
    <property type="protein sequence ID" value="MBB4007268.1"/>
    <property type="molecule type" value="Genomic_DNA"/>
</dbReference>
<dbReference type="GO" id="GO:0003700">
    <property type="term" value="F:DNA-binding transcription factor activity"/>
    <property type="evidence" value="ECO:0007669"/>
    <property type="project" value="TreeGrafter"/>
</dbReference>
<name>A0A7W6HL82_9HYPH</name>
<reference evidence="5 6" key="1">
    <citation type="submission" date="2020-08" db="EMBL/GenBank/DDBJ databases">
        <title>Genomic Encyclopedia of Type Strains, Phase IV (KMG-IV): sequencing the most valuable type-strain genomes for metagenomic binning, comparative biology and taxonomic classification.</title>
        <authorList>
            <person name="Goeker M."/>
        </authorList>
    </citation>
    <scope>NUCLEOTIDE SEQUENCE [LARGE SCALE GENOMIC DNA]</scope>
    <source>
        <strain evidence="5 6">DSM 100021</strain>
    </source>
</reference>
<dbReference type="Gene3D" id="1.10.357.10">
    <property type="entry name" value="Tetracycline Repressor, domain 2"/>
    <property type="match status" value="1"/>
</dbReference>
<organism evidence="5 6">
    <name type="scientific">Allorhizobium taibaishanense</name>
    <dbReference type="NCBI Taxonomy" id="887144"/>
    <lineage>
        <taxon>Bacteria</taxon>
        <taxon>Pseudomonadati</taxon>
        <taxon>Pseudomonadota</taxon>
        <taxon>Alphaproteobacteria</taxon>
        <taxon>Hyphomicrobiales</taxon>
        <taxon>Rhizobiaceae</taxon>
        <taxon>Rhizobium/Agrobacterium group</taxon>
        <taxon>Allorhizobium</taxon>
    </lineage>
</organism>
<dbReference type="InterPro" id="IPR050109">
    <property type="entry name" value="HTH-type_TetR-like_transc_reg"/>
</dbReference>
<dbReference type="SUPFAM" id="SSF46689">
    <property type="entry name" value="Homeodomain-like"/>
    <property type="match status" value="1"/>
</dbReference>
<dbReference type="PANTHER" id="PTHR30055:SF223">
    <property type="entry name" value="HTH-TYPE TRANSCRIPTIONAL REGULATOR UIDR"/>
    <property type="match status" value="1"/>
</dbReference>
<evidence type="ECO:0000256" key="3">
    <source>
        <dbReference type="SAM" id="MobiDB-lite"/>
    </source>
</evidence>
<dbReference type="AlphaFoldDB" id="A0A7W6HL82"/>
<evidence type="ECO:0000313" key="5">
    <source>
        <dbReference type="EMBL" id="MBB4007268.1"/>
    </source>
</evidence>